<feature type="transmembrane region" description="Helical" evidence="1">
    <location>
        <begin position="38"/>
        <end position="56"/>
    </location>
</feature>
<dbReference type="Proteomes" id="UP001433071">
    <property type="component" value="Unassembled WGS sequence"/>
</dbReference>
<feature type="transmembrane region" description="Helical" evidence="1">
    <location>
        <begin position="76"/>
        <end position="97"/>
    </location>
</feature>
<evidence type="ECO:0000256" key="1">
    <source>
        <dbReference type="SAM" id="Phobius"/>
    </source>
</evidence>
<reference evidence="2 3" key="1">
    <citation type="journal article" date="2024" name="Proc. Natl. Acad. Sci. U.S.A.">
        <title>The evolutionary genomics of adaptation to stress in wild rhizobium bacteria.</title>
        <authorList>
            <person name="Kehlet-Delgado H."/>
            <person name="Montoya A.P."/>
            <person name="Jensen K.T."/>
            <person name="Wendlandt C.E."/>
            <person name="Dexheimer C."/>
            <person name="Roberts M."/>
            <person name="Torres Martinez L."/>
            <person name="Friesen M.L."/>
            <person name="Griffitts J.S."/>
            <person name="Porter S.S."/>
        </authorList>
    </citation>
    <scope>NUCLEOTIDE SEQUENCE [LARGE SCALE GENOMIC DNA]</scope>
    <source>
        <strain evidence="2 3">M0641</strain>
    </source>
</reference>
<keyword evidence="1" id="KW-0472">Membrane</keyword>
<gene>
    <name evidence="2" type="ORF">NKI36_29685</name>
</gene>
<dbReference type="EMBL" id="JAMYQB010000036">
    <property type="protein sequence ID" value="MER9408180.1"/>
    <property type="molecule type" value="Genomic_DNA"/>
</dbReference>
<evidence type="ECO:0000313" key="3">
    <source>
        <dbReference type="Proteomes" id="UP001433071"/>
    </source>
</evidence>
<keyword evidence="3" id="KW-1185">Reference proteome</keyword>
<feature type="transmembrane region" description="Helical" evidence="1">
    <location>
        <begin position="6"/>
        <end position="26"/>
    </location>
</feature>
<evidence type="ECO:0000313" key="2">
    <source>
        <dbReference type="EMBL" id="MER9408180.1"/>
    </source>
</evidence>
<organism evidence="2 3">
    <name type="scientific">Mesorhizobium caraganae</name>
    <dbReference type="NCBI Taxonomy" id="483206"/>
    <lineage>
        <taxon>Bacteria</taxon>
        <taxon>Pseudomonadati</taxon>
        <taxon>Pseudomonadota</taxon>
        <taxon>Alphaproteobacteria</taxon>
        <taxon>Hyphomicrobiales</taxon>
        <taxon>Phyllobacteriaceae</taxon>
        <taxon>Mesorhizobium</taxon>
    </lineage>
</organism>
<sequence>MADLLSLSLDLQILLVSGYFAYKTAVIGKLQTDTKEELFLKIVAFGVIGRLLTYALQGLWTLQGFHWGLSGNAAVVAYSALVIINAMLSAMFWRAIVSEWYSKAMEHFEIYRDDHEPSTWNSITGARALWDCVQIHLEDGKVLESHFNKLDKKVPLPGIRLHEDGVSVYLSAIYRPDGTSEQFTQGDNSGFETITYIPRSQIRQMDVSWKVDS</sequence>
<dbReference type="RefSeq" id="WP_352562111.1">
    <property type="nucleotide sequence ID" value="NZ_JAMYQB010000036.1"/>
</dbReference>
<keyword evidence="1" id="KW-1133">Transmembrane helix</keyword>
<name>A0ABV1Z897_9HYPH</name>
<accession>A0ABV1Z897</accession>
<keyword evidence="1" id="KW-0812">Transmembrane</keyword>
<protein>
    <submittedName>
        <fullName evidence="2">Uncharacterized protein</fullName>
    </submittedName>
</protein>
<comment type="caution">
    <text evidence="2">The sequence shown here is derived from an EMBL/GenBank/DDBJ whole genome shotgun (WGS) entry which is preliminary data.</text>
</comment>
<proteinExistence type="predicted"/>